<dbReference type="SMART" id="SM00427">
    <property type="entry name" value="H2B"/>
    <property type="match status" value="1"/>
</dbReference>
<dbReference type="InterPro" id="IPR000558">
    <property type="entry name" value="Histone_H2B"/>
</dbReference>
<dbReference type="InterPro" id="IPR007125">
    <property type="entry name" value="H2A/H2B/H3"/>
</dbReference>
<accession>A0A481YS31</accession>
<feature type="compositionally biased region" description="Basic and acidic residues" evidence="5">
    <location>
        <begin position="475"/>
        <end position="526"/>
    </location>
</feature>
<dbReference type="GO" id="GO:0046982">
    <property type="term" value="F:protein heterodimerization activity"/>
    <property type="evidence" value="ECO:0007669"/>
    <property type="project" value="InterPro"/>
</dbReference>
<reference evidence="7" key="1">
    <citation type="journal article" date="2019" name="MBio">
        <title>Virus Genomes from Deep Sea Sediments Expand the Ocean Megavirome and Support Independent Origins of Viral Gigantism.</title>
        <authorList>
            <person name="Backstrom D."/>
            <person name="Yutin N."/>
            <person name="Jorgensen S.L."/>
            <person name="Dharamshi J."/>
            <person name="Homa F."/>
            <person name="Zaremba-Niedwiedzka K."/>
            <person name="Spang A."/>
            <person name="Wolf Y.I."/>
            <person name="Koonin E.V."/>
            <person name="Ettema T.J."/>
        </authorList>
    </citation>
    <scope>NUCLEOTIDE SEQUENCE</scope>
</reference>
<name>A0A481YS31_9VIRU</name>
<sequence length="555" mass="62437">MSKTENANQPEEKKASKKKQTNSFQTYIHRLLKSIDPNAQIAVNTRGQLDKVADILARGLAEKARTLCIRSKKKTISPSEIYLSMDLLFPRSLAERASEKVNQAIKEYQDADKGSHTHPVRRETLAGLVFSVALSEKYLREFGASELHVGKMAPIALSAILQYVIGEILRFAINCARDLKRVIVKVRHIRLAVGNDPDISQLFQNFKIELMNGGFIPHIRRELLPSQEKKSAQAARRRKNKKGQPVDSKRSRRLLPGTKAIRDIKHYQKTTECLLQRLPFETSVRGLGKEIRNKDGEEPHLLHFGGGAILTLQAFVEQRVTKLLNKALDCTLHRSRDSVNAKDVTLAWGMDKDSSWVLFTENQLEKIGTNGIERLARRGGVKRTSADMYPVVRSFMYSLVSMVLYKCVHIIAYRKIMTIGVFDLEVAFESFGVNFTIPPHISKAKKSKKSEAKDDSSKDDSSKDDSSKGKSKGKSSKDKSKPKGKSSKDKSKSKGKSSKDKSKSKGKSSKDKSKKSQPEETEEKITPKNIPKKASMSKNNKKRNRMKSKKISKTK</sequence>
<evidence type="ECO:0000256" key="4">
    <source>
        <dbReference type="ARBA" id="ARBA00023269"/>
    </source>
</evidence>
<dbReference type="SUPFAM" id="SSF47113">
    <property type="entry name" value="Histone-fold"/>
    <property type="match status" value="3"/>
</dbReference>
<feature type="domain" description="Core Histone H2A/H2B/H3" evidence="6">
    <location>
        <begin position="8"/>
        <end position="85"/>
    </location>
</feature>
<evidence type="ECO:0000256" key="1">
    <source>
        <dbReference type="ARBA" id="ARBA00004286"/>
    </source>
</evidence>
<keyword evidence="3" id="KW-0238">DNA-binding</keyword>
<organism evidence="7">
    <name type="scientific">Marseillevirus LCMAC101</name>
    <dbReference type="NCBI Taxonomy" id="2506602"/>
    <lineage>
        <taxon>Viruses</taxon>
        <taxon>Varidnaviria</taxon>
        <taxon>Bamfordvirae</taxon>
        <taxon>Nucleocytoviricota</taxon>
        <taxon>Megaviricetes</taxon>
        <taxon>Pimascovirales</taxon>
        <taxon>Pimascovirales incertae sedis</taxon>
        <taxon>Marseilleviridae</taxon>
    </lineage>
</organism>
<dbReference type="InterPro" id="IPR009072">
    <property type="entry name" value="Histone-fold"/>
</dbReference>
<dbReference type="SMART" id="SM00428">
    <property type="entry name" value="H3"/>
    <property type="match status" value="1"/>
</dbReference>
<dbReference type="GO" id="GO:0030527">
    <property type="term" value="F:structural constituent of chromatin"/>
    <property type="evidence" value="ECO:0007669"/>
    <property type="project" value="InterPro"/>
</dbReference>
<dbReference type="InterPro" id="IPR002119">
    <property type="entry name" value="Histone_H2A"/>
</dbReference>
<dbReference type="InterPro" id="IPR001951">
    <property type="entry name" value="Histone_H4"/>
</dbReference>
<dbReference type="GO" id="GO:0003677">
    <property type="term" value="F:DNA binding"/>
    <property type="evidence" value="ECO:0007669"/>
    <property type="project" value="UniProtKB-KW"/>
</dbReference>
<feature type="compositionally biased region" description="Basic residues" evidence="5">
    <location>
        <begin position="539"/>
        <end position="555"/>
    </location>
</feature>
<dbReference type="CDD" id="cd22912">
    <property type="entry name" value="HFD_H4"/>
    <property type="match status" value="1"/>
</dbReference>
<keyword evidence="4" id="KW-0544">Nucleosome core</keyword>
<feature type="domain" description="Core Histone H2A/H2B/H3" evidence="6">
    <location>
        <begin position="256"/>
        <end position="347"/>
    </location>
</feature>
<dbReference type="SMART" id="SM00414">
    <property type="entry name" value="H2A"/>
    <property type="match status" value="1"/>
</dbReference>
<gene>
    <name evidence="7" type="ORF">LCMAC101_03420</name>
</gene>
<dbReference type="EMBL" id="MK500327">
    <property type="protein sequence ID" value="QBK85747.1"/>
    <property type="molecule type" value="Genomic_DNA"/>
</dbReference>
<feature type="region of interest" description="Disordered" evidence="5">
    <location>
        <begin position="1"/>
        <end position="21"/>
    </location>
</feature>
<evidence type="ECO:0000259" key="6">
    <source>
        <dbReference type="Pfam" id="PF00125"/>
    </source>
</evidence>
<evidence type="ECO:0000256" key="2">
    <source>
        <dbReference type="ARBA" id="ARBA00022454"/>
    </source>
</evidence>
<feature type="region of interest" description="Disordered" evidence="5">
    <location>
        <begin position="442"/>
        <end position="555"/>
    </location>
</feature>
<evidence type="ECO:0000256" key="5">
    <source>
        <dbReference type="SAM" id="MobiDB-lite"/>
    </source>
</evidence>
<dbReference type="Pfam" id="PF00125">
    <property type="entry name" value="Histone"/>
    <property type="match status" value="2"/>
</dbReference>
<dbReference type="Gene3D" id="1.10.20.10">
    <property type="entry name" value="Histone, subunit A"/>
    <property type="match status" value="4"/>
</dbReference>
<comment type="subcellular location">
    <subcellularLocation>
        <location evidence="1">Chromosome</location>
    </subcellularLocation>
</comment>
<protein>
    <submittedName>
        <fullName evidence="7">Histone 2A-domain-containing protein</fullName>
    </submittedName>
</protein>
<evidence type="ECO:0000256" key="3">
    <source>
        <dbReference type="ARBA" id="ARBA00023125"/>
    </source>
</evidence>
<feature type="compositionally biased region" description="Basic and acidic residues" evidence="5">
    <location>
        <begin position="449"/>
        <end position="468"/>
    </location>
</feature>
<keyword evidence="2" id="KW-0158">Chromosome</keyword>
<evidence type="ECO:0000313" key="7">
    <source>
        <dbReference type="EMBL" id="QBK85747.1"/>
    </source>
</evidence>
<proteinExistence type="predicted"/>
<dbReference type="InterPro" id="IPR000164">
    <property type="entry name" value="Histone_H3/CENP-A"/>
</dbReference>
<feature type="region of interest" description="Disordered" evidence="5">
    <location>
        <begin position="227"/>
        <end position="252"/>
    </location>
</feature>
<dbReference type="PRINTS" id="PR00620">
    <property type="entry name" value="HISTONEH2A"/>
</dbReference>
<dbReference type="PANTHER" id="PTHR23430">
    <property type="entry name" value="HISTONE H2A"/>
    <property type="match status" value="1"/>
</dbReference>
<dbReference type="CDD" id="cd00074">
    <property type="entry name" value="HFD_H2A"/>
    <property type="match status" value="1"/>
</dbReference>